<reference evidence="2" key="1">
    <citation type="journal article" date="2015" name="Nature">
        <title>Complex archaea that bridge the gap between prokaryotes and eukaryotes.</title>
        <authorList>
            <person name="Spang A."/>
            <person name="Saw J.H."/>
            <person name="Jorgensen S.L."/>
            <person name="Zaremba-Niedzwiedzka K."/>
            <person name="Martijn J."/>
            <person name="Lind A.E."/>
            <person name="van Eijk R."/>
            <person name="Schleper C."/>
            <person name="Guy L."/>
            <person name="Ettema T.J."/>
        </authorList>
    </citation>
    <scope>NUCLEOTIDE SEQUENCE</scope>
</reference>
<keyword evidence="1" id="KW-0472">Membrane</keyword>
<keyword evidence="1" id="KW-0812">Transmembrane</keyword>
<comment type="caution">
    <text evidence="2">The sequence shown here is derived from an EMBL/GenBank/DDBJ whole genome shotgun (WGS) entry which is preliminary data.</text>
</comment>
<feature type="transmembrane region" description="Helical" evidence="1">
    <location>
        <begin position="88"/>
        <end position="114"/>
    </location>
</feature>
<dbReference type="AlphaFoldDB" id="A0A0F9N6G2"/>
<dbReference type="EMBL" id="LAZR01008711">
    <property type="protein sequence ID" value="KKM77007.1"/>
    <property type="molecule type" value="Genomic_DNA"/>
</dbReference>
<feature type="transmembrane region" description="Helical" evidence="1">
    <location>
        <begin position="521"/>
        <end position="543"/>
    </location>
</feature>
<protein>
    <submittedName>
        <fullName evidence="2">Uncharacterized protein</fullName>
    </submittedName>
</protein>
<evidence type="ECO:0000313" key="2">
    <source>
        <dbReference type="EMBL" id="KKM77007.1"/>
    </source>
</evidence>
<feature type="transmembrane region" description="Helical" evidence="1">
    <location>
        <begin position="289"/>
        <end position="308"/>
    </location>
</feature>
<feature type="transmembrane region" description="Helical" evidence="1">
    <location>
        <begin position="173"/>
        <end position="196"/>
    </location>
</feature>
<proteinExistence type="predicted"/>
<feature type="transmembrane region" description="Helical" evidence="1">
    <location>
        <begin position="141"/>
        <end position="167"/>
    </location>
</feature>
<feature type="transmembrane region" description="Helical" evidence="1">
    <location>
        <begin position="216"/>
        <end position="239"/>
    </location>
</feature>
<feature type="transmembrane region" description="Helical" evidence="1">
    <location>
        <begin position="549"/>
        <end position="570"/>
    </location>
</feature>
<feature type="transmembrane region" description="Helical" evidence="1">
    <location>
        <begin position="55"/>
        <end position="76"/>
    </location>
</feature>
<organism evidence="2">
    <name type="scientific">marine sediment metagenome</name>
    <dbReference type="NCBI Taxonomy" id="412755"/>
    <lineage>
        <taxon>unclassified sequences</taxon>
        <taxon>metagenomes</taxon>
        <taxon>ecological metagenomes</taxon>
    </lineage>
</organism>
<gene>
    <name evidence="2" type="ORF">LCGC14_1374430</name>
</gene>
<accession>A0A0F9N6G2</accession>
<keyword evidence="1" id="KW-1133">Transmembrane helix</keyword>
<evidence type="ECO:0000256" key="1">
    <source>
        <dbReference type="SAM" id="Phobius"/>
    </source>
</evidence>
<name>A0A0F9N6G2_9ZZZZ</name>
<sequence>MNDKKLSLFSLSKLTTYEILIEEQIEQLGTVRFQYFKRYLSSQNSLKRRFIISKISGAVIFGILPLIPLLTYFQILNFINEGTYPIELILFVGSLLFGLFFLFQFFNFFLMAMLNTMKILSGKIFEWFETLPISREKLKKLILLTLIRSLDINLIFITFAFPIMMLIGTQNLMIFSICIGISILQTIMSFSIVVLFSERMNRVLNVNEIGAKRTRIFRLINLASYFIIVIASIFLIQWALSSIRFFFILFLRSAAPTLIIMILSMIPFPFAPGYLLSSFITPHRVPIHIGINIFVGFTLFIILSYFTYQQSLKGIKKTTSSKFKIIKREIVLNLADMKTPIKIKIKTPIRAYIHKDLIIISRNLKDFSSVAMPIVFGFIFIFTYYNINIIGVTMFQIDFIFNIVVIIGFNLIISAMIVYGLLNVGESGAAIMGSLPLIPKEQAKAKLILMCLIQTITVLTPSLMYISTNNFINSITTAFWALPFVLLFLFIMFEMWIYLFGKAKHQFLTEEVLPGKRIGKWLLIFLVEYFIYFLTLSSAFLIYFSGGLLVLFLFESIFLLYGFTLFALVFKKIFKFNTLF</sequence>
<feature type="transmembrane region" description="Helical" evidence="1">
    <location>
        <begin position="370"/>
        <end position="387"/>
    </location>
</feature>
<feature type="transmembrane region" description="Helical" evidence="1">
    <location>
        <begin position="478"/>
        <end position="500"/>
    </location>
</feature>
<feature type="transmembrane region" description="Helical" evidence="1">
    <location>
        <begin position="399"/>
        <end position="418"/>
    </location>
</feature>